<proteinExistence type="predicted"/>
<accession>A0A8B9WW40</accession>
<sequence>MLCKPSCYECSLYPQVYCIYVLHVGTPINSVSGFWSFPLKYSWSSCELIFLVCSSVSDSRIAKMFDQVCFDKCPRQPCVTLCE</sequence>
<reference evidence="1" key="1">
    <citation type="submission" date="2019-05" db="EMBL/GenBank/DDBJ databases">
        <authorList>
            <person name="Zhang S."/>
            <person name="Liu J."/>
        </authorList>
    </citation>
    <scope>NUCLEOTIDE SEQUENCE [LARGE SCALE GENOMIC DNA]</scope>
</reference>
<name>A0A8B9WW40_BOSMU</name>
<dbReference type="Proteomes" id="UP000694520">
    <property type="component" value="Chromosome 11"/>
</dbReference>
<keyword evidence="2" id="KW-1185">Reference proteome</keyword>
<reference evidence="1" key="2">
    <citation type="submission" date="2025-08" db="UniProtKB">
        <authorList>
            <consortium name="Ensembl"/>
        </authorList>
    </citation>
    <scope>IDENTIFICATION</scope>
</reference>
<evidence type="ECO:0000313" key="1">
    <source>
        <dbReference type="Ensembl" id="ENSBGRP00000013551.1"/>
    </source>
</evidence>
<reference evidence="1" key="3">
    <citation type="submission" date="2025-09" db="UniProtKB">
        <authorList>
            <consortium name="Ensembl"/>
        </authorList>
    </citation>
    <scope>IDENTIFICATION</scope>
</reference>
<evidence type="ECO:0000313" key="2">
    <source>
        <dbReference type="Proteomes" id="UP000694520"/>
    </source>
</evidence>
<dbReference type="Ensembl" id="ENSBGRT00000015633.1">
    <property type="protein sequence ID" value="ENSBGRP00000013551.1"/>
    <property type="gene ID" value="ENSBGRG00000008593.1"/>
</dbReference>
<organism evidence="1 2">
    <name type="scientific">Bos mutus grunniens</name>
    <name type="common">Wild yak</name>
    <name type="synonym">Bos grunniens</name>
    <dbReference type="NCBI Taxonomy" id="30521"/>
    <lineage>
        <taxon>Eukaryota</taxon>
        <taxon>Metazoa</taxon>
        <taxon>Chordata</taxon>
        <taxon>Craniata</taxon>
        <taxon>Vertebrata</taxon>
        <taxon>Euteleostomi</taxon>
        <taxon>Mammalia</taxon>
        <taxon>Eutheria</taxon>
        <taxon>Laurasiatheria</taxon>
        <taxon>Artiodactyla</taxon>
        <taxon>Ruminantia</taxon>
        <taxon>Pecora</taxon>
        <taxon>Bovidae</taxon>
        <taxon>Bovinae</taxon>
        <taxon>Bos</taxon>
    </lineage>
</organism>
<protein>
    <submittedName>
        <fullName evidence="1">Uncharacterized protein</fullName>
    </submittedName>
</protein>
<dbReference type="GeneTree" id="ENSGT00910000147370"/>
<dbReference type="AlphaFoldDB" id="A0A8B9WW40"/>